<dbReference type="PANTHER" id="PTHR23084:SF263">
    <property type="entry name" value="MORN REPEAT-CONTAINING PROTEIN 1"/>
    <property type="match status" value="1"/>
</dbReference>
<evidence type="ECO:0008006" key="5">
    <source>
        <dbReference type="Google" id="ProtNLM"/>
    </source>
</evidence>
<dbReference type="RefSeq" id="WP_105727268.1">
    <property type="nucleotide sequence ID" value="NZ_PVBS01000003.1"/>
</dbReference>
<evidence type="ECO:0000313" key="3">
    <source>
        <dbReference type="EMBL" id="PRD52763.1"/>
    </source>
</evidence>
<protein>
    <recommendedName>
        <fullName evidence="5">MORN repeat-containing protein</fullName>
    </recommendedName>
</protein>
<dbReference type="Pfam" id="PF02493">
    <property type="entry name" value="MORN"/>
    <property type="match status" value="4"/>
</dbReference>
<organism evidence="3 4">
    <name type="scientific">Sphingobacterium gobiense</name>
    <dbReference type="NCBI Taxonomy" id="1382456"/>
    <lineage>
        <taxon>Bacteria</taxon>
        <taxon>Pseudomonadati</taxon>
        <taxon>Bacteroidota</taxon>
        <taxon>Sphingobacteriia</taxon>
        <taxon>Sphingobacteriales</taxon>
        <taxon>Sphingobacteriaceae</taxon>
        <taxon>Sphingobacterium</taxon>
    </lineage>
</organism>
<evidence type="ECO:0000313" key="4">
    <source>
        <dbReference type="Proteomes" id="UP000238642"/>
    </source>
</evidence>
<sequence length="298" mass="33958">MAKERKKTNKTISILIVLLLVLIVTVTVLYVGARRDAAKWKSLHHAEVKATGDDHLREELRRLLELDNQVFNQQYLQALQGYGQLRTSLHEISDSLIQSRISYVQSRLQELGSTMNGEPDSNSLVDLTADSVNLLRQRIDSMQTTYGRSTDSLAENITELNRLVHVQNRVLEKKEQLNKLEFINAEGVAVQYIGEVVDSMASGVGTGMWENSGGVYKGEWRRNQRHGKGVYTWKDGERYEGAFNNDKRTGFGSYSWSSGERYEGSWLNNKRHGEGTLYDRDGNISYQGHWENDKPSKK</sequence>
<dbReference type="FunFam" id="2.20.110.10:FF:000002">
    <property type="entry name" value="Phosphatidylinositol 4-phosphate 5-kinase 8"/>
    <property type="match status" value="1"/>
</dbReference>
<keyword evidence="2" id="KW-0472">Membrane</keyword>
<dbReference type="OrthoDB" id="1097666at2"/>
<feature type="transmembrane region" description="Helical" evidence="2">
    <location>
        <begin position="12"/>
        <end position="33"/>
    </location>
</feature>
<keyword evidence="2" id="KW-1133">Transmembrane helix</keyword>
<keyword evidence="1" id="KW-0677">Repeat</keyword>
<gene>
    <name evidence="3" type="ORF">C5749_16240</name>
</gene>
<evidence type="ECO:0000256" key="2">
    <source>
        <dbReference type="SAM" id="Phobius"/>
    </source>
</evidence>
<dbReference type="SUPFAM" id="SSF82185">
    <property type="entry name" value="Histone H3 K4-specific methyltransferase SET7/9 N-terminal domain"/>
    <property type="match status" value="1"/>
</dbReference>
<accession>A0A2S9JIB4</accession>
<reference evidence="3 4" key="1">
    <citation type="submission" date="2018-02" db="EMBL/GenBank/DDBJ databases">
        <title>The draft genome of Sphingobacterium gobiense H7.</title>
        <authorList>
            <person name="Li L."/>
            <person name="Liu L."/>
            <person name="Zhang X."/>
            <person name="Wang T."/>
            <person name="Liang L."/>
        </authorList>
    </citation>
    <scope>NUCLEOTIDE SEQUENCE [LARGE SCALE GENOMIC DNA]</scope>
    <source>
        <strain evidence="3 4">ACCC 05757</strain>
    </source>
</reference>
<comment type="caution">
    <text evidence="3">The sequence shown here is derived from an EMBL/GenBank/DDBJ whole genome shotgun (WGS) entry which is preliminary data.</text>
</comment>
<dbReference type="EMBL" id="PVBS01000003">
    <property type="protein sequence ID" value="PRD52763.1"/>
    <property type="molecule type" value="Genomic_DNA"/>
</dbReference>
<evidence type="ECO:0000256" key="1">
    <source>
        <dbReference type="ARBA" id="ARBA00022737"/>
    </source>
</evidence>
<name>A0A2S9JIB4_9SPHI</name>
<keyword evidence="2" id="KW-0812">Transmembrane</keyword>
<keyword evidence="4" id="KW-1185">Reference proteome</keyword>
<proteinExistence type="predicted"/>
<dbReference type="AlphaFoldDB" id="A0A2S9JIB4"/>
<dbReference type="PANTHER" id="PTHR23084">
    <property type="entry name" value="PHOSPHATIDYLINOSITOL-4-PHOSPHATE 5-KINASE RELATED"/>
    <property type="match status" value="1"/>
</dbReference>
<dbReference type="InterPro" id="IPR003409">
    <property type="entry name" value="MORN"/>
</dbReference>
<dbReference type="Gene3D" id="2.20.110.10">
    <property type="entry name" value="Histone H3 K4-specific methyltransferase SET7/9 N-terminal domain"/>
    <property type="match status" value="2"/>
</dbReference>
<dbReference type="SMART" id="SM00698">
    <property type="entry name" value="MORN"/>
    <property type="match status" value="3"/>
</dbReference>
<dbReference type="Proteomes" id="UP000238642">
    <property type="component" value="Unassembled WGS sequence"/>
</dbReference>